<dbReference type="Proteomes" id="UP000006565">
    <property type="component" value="Chromosome"/>
</dbReference>
<organism evidence="1 2">
    <name type="scientific">Methanolacinia petrolearia (strain DSM 11571 / OCM 486 / SEBR 4847)</name>
    <name type="common">Methanoplanus petrolearius</name>
    <dbReference type="NCBI Taxonomy" id="679926"/>
    <lineage>
        <taxon>Archaea</taxon>
        <taxon>Methanobacteriati</taxon>
        <taxon>Methanobacteriota</taxon>
        <taxon>Stenosarchaea group</taxon>
        <taxon>Methanomicrobia</taxon>
        <taxon>Methanomicrobiales</taxon>
        <taxon>Methanomicrobiaceae</taxon>
        <taxon>Methanolacinia</taxon>
    </lineage>
</organism>
<protein>
    <submittedName>
        <fullName evidence="1">Uncharacterized protein</fullName>
    </submittedName>
</protein>
<dbReference type="HOGENOM" id="CLU_629485_0_0_2"/>
<evidence type="ECO:0000313" key="2">
    <source>
        <dbReference type="Proteomes" id="UP000006565"/>
    </source>
</evidence>
<keyword evidence="2" id="KW-1185">Reference proteome</keyword>
<dbReference type="AlphaFoldDB" id="E1RKR4"/>
<dbReference type="OrthoDB" id="109910at2157"/>
<dbReference type="EMBL" id="CP002117">
    <property type="protein sequence ID" value="ADN37003.1"/>
    <property type="molecule type" value="Genomic_DNA"/>
</dbReference>
<accession>E1RKR4</accession>
<proteinExistence type="predicted"/>
<name>E1RKR4_METP4</name>
<reference evidence="1 2" key="1">
    <citation type="journal article" date="2010" name="Stand. Genomic Sci.">
        <title>Complete genome sequence of Methanoplanus petrolearius type strain (SEBR 4847).</title>
        <authorList>
            <person name="Brambilla E."/>
            <person name="Djao O.D."/>
            <person name="Daligault H."/>
            <person name="Lapidus A."/>
            <person name="Lucas S."/>
            <person name="Hammon N."/>
            <person name="Nolan M."/>
            <person name="Tice H."/>
            <person name="Cheng J.F."/>
            <person name="Han C."/>
            <person name="Tapia R."/>
            <person name="Goodwin L."/>
            <person name="Pitluck S."/>
            <person name="Liolios K."/>
            <person name="Ivanova N."/>
            <person name="Mavromatis K."/>
            <person name="Mikhailova N."/>
            <person name="Pati A."/>
            <person name="Chen A."/>
            <person name="Palaniappan K."/>
            <person name="Land M."/>
            <person name="Hauser L."/>
            <person name="Chang Y.J."/>
            <person name="Jeffries C.D."/>
            <person name="Rohde M."/>
            <person name="Spring S."/>
            <person name="Sikorski J."/>
            <person name="Goker M."/>
            <person name="Woyke T."/>
            <person name="Bristow J."/>
            <person name="Eisen J.A."/>
            <person name="Markowitz V."/>
            <person name="Hugenholtz P."/>
            <person name="Kyrpides N.C."/>
            <person name="Klenk H.P."/>
        </authorList>
    </citation>
    <scope>NUCLEOTIDE SEQUENCE [LARGE SCALE GENOMIC DNA]</scope>
    <source>
        <strain evidence="2">DSM 11571 / OCM 486 / SEBR 4847</strain>
    </source>
</reference>
<dbReference type="STRING" id="679926.Mpet_2255"/>
<gene>
    <name evidence="1" type="ordered locus">Mpet_2255</name>
</gene>
<dbReference type="RefSeq" id="WP_013330180.1">
    <property type="nucleotide sequence ID" value="NC_014507.1"/>
</dbReference>
<dbReference type="eggNOG" id="arCOG03601">
    <property type="taxonomic scope" value="Archaea"/>
</dbReference>
<evidence type="ECO:0000313" key="1">
    <source>
        <dbReference type="EMBL" id="ADN37003.1"/>
    </source>
</evidence>
<dbReference type="GeneID" id="9744740"/>
<dbReference type="KEGG" id="mpi:Mpet_2255"/>
<sequence precursor="true">MDPRTLDIAAFIAALCIVAAIAFMVNSTAGEDDKAGVNTSVPGATAEVSLADNASGGLTLQYGLPSYLTKAERNWLISRQVSQGMDYYLPATRDYAVRYIPSDHAGTFTIEQACDIRDGSVADWTYSGEDGGLLDISSASRSINTGLTGDEADFAVFLASMIKGAGGEARIKSGVDPESGEYAVAELYLGNSEDYNTKIISPEKYEAFKSNYSAIFEKDPSGLTIFKYRYGTLCSGDTCYSFMDPLMQIMNEPEKYGEICYTYPKLINYLLLFPDTNAIDFQALYIQVRYGGYDDRYKETRDIRNLNYDYYVEENGGVTYWLPLELFGEYPGDTGYSDAGSAMVYYSDGSYKSVRVNEKVAPIIG</sequence>